<gene>
    <name evidence="1" type="ORF">DI586_08090</name>
</gene>
<name>A0A2W5FG97_9BACT</name>
<evidence type="ECO:0000313" key="2">
    <source>
        <dbReference type="Proteomes" id="UP000249739"/>
    </source>
</evidence>
<sequence>MSKQRQKSLVEAFSGHPPNTAAIDVAGSFNLTYSREGMSKVMAAVHASGQDNFWHKRSRDMIVQPSSFAKSISSASPKRSSLSMSFGASKSFAGYTAPRAVSVMPTRAFKPSFSFFGMAA</sequence>
<proteinExistence type="predicted"/>
<comment type="caution">
    <text evidence="1">The sequence shown here is derived from an EMBL/GenBank/DDBJ whole genome shotgun (WGS) entry which is preliminary data.</text>
</comment>
<dbReference type="Proteomes" id="UP000249739">
    <property type="component" value="Unassembled WGS sequence"/>
</dbReference>
<dbReference type="EMBL" id="QFOT01000093">
    <property type="protein sequence ID" value="PZP55035.1"/>
    <property type="molecule type" value="Genomic_DNA"/>
</dbReference>
<evidence type="ECO:0000313" key="1">
    <source>
        <dbReference type="EMBL" id="PZP55035.1"/>
    </source>
</evidence>
<reference evidence="1 2" key="1">
    <citation type="submission" date="2017-08" db="EMBL/GenBank/DDBJ databases">
        <title>Infants hospitalized years apart are colonized by the same room-sourced microbial strains.</title>
        <authorList>
            <person name="Brooks B."/>
            <person name="Olm M.R."/>
            <person name="Firek B.A."/>
            <person name="Baker R."/>
            <person name="Thomas B.C."/>
            <person name="Morowitz M.J."/>
            <person name="Banfield J.F."/>
        </authorList>
    </citation>
    <scope>NUCLEOTIDE SEQUENCE [LARGE SCALE GENOMIC DNA]</scope>
    <source>
        <strain evidence="1">S2_006_000_R2_64</strain>
    </source>
</reference>
<protein>
    <submittedName>
        <fullName evidence="1">Uncharacterized protein</fullName>
    </submittedName>
</protein>
<accession>A0A2W5FG97</accession>
<dbReference type="AlphaFoldDB" id="A0A2W5FG97"/>
<organism evidence="1 2">
    <name type="scientific">Micavibrio aeruginosavorus</name>
    <dbReference type="NCBI Taxonomy" id="349221"/>
    <lineage>
        <taxon>Bacteria</taxon>
        <taxon>Pseudomonadati</taxon>
        <taxon>Bdellovibrionota</taxon>
        <taxon>Bdellovibrionia</taxon>
        <taxon>Bdellovibrionales</taxon>
        <taxon>Pseudobdellovibrionaceae</taxon>
        <taxon>Micavibrio</taxon>
    </lineage>
</organism>